<keyword evidence="8" id="KW-0406">Ion transport</keyword>
<evidence type="ECO:0000313" key="17">
    <source>
        <dbReference type="Ensembl" id="ENSENLP00000044125.1"/>
    </source>
</evidence>
<accession>A0A665WKB5</accession>
<organism evidence="17 18">
    <name type="scientific">Echeneis naucrates</name>
    <name type="common">Live sharksucker</name>
    <dbReference type="NCBI Taxonomy" id="173247"/>
    <lineage>
        <taxon>Eukaryota</taxon>
        <taxon>Metazoa</taxon>
        <taxon>Chordata</taxon>
        <taxon>Craniata</taxon>
        <taxon>Vertebrata</taxon>
        <taxon>Euteleostomi</taxon>
        <taxon>Actinopterygii</taxon>
        <taxon>Neopterygii</taxon>
        <taxon>Teleostei</taxon>
        <taxon>Neoteleostei</taxon>
        <taxon>Acanthomorphata</taxon>
        <taxon>Carangaria</taxon>
        <taxon>Carangiformes</taxon>
        <taxon>Echeneidae</taxon>
        <taxon>Echeneis</taxon>
    </lineage>
</organism>
<evidence type="ECO:0000256" key="9">
    <source>
        <dbReference type="ARBA" id="ARBA00023136"/>
    </source>
</evidence>
<gene>
    <name evidence="17" type="primary">pacc1</name>
</gene>
<name>A0A665WKB5_ECHNA</name>
<dbReference type="GO" id="GO:0005254">
    <property type="term" value="F:chloride channel activity"/>
    <property type="evidence" value="ECO:0007669"/>
    <property type="project" value="UniProtKB-KW"/>
</dbReference>
<dbReference type="Pfam" id="PF15122">
    <property type="entry name" value="TMEM206"/>
    <property type="match status" value="1"/>
</dbReference>
<comment type="subcellular location">
    <subcellularLocation>
        <location evidence="1">Cell membrane</location>
        <topology evidence="1">Multi-pass membrane protein</topology>
    </subcellularLocation>
</comment>
<keyword evidence="10" id="KW-0869">Chloride channel</keyword>
<evidence type="ECO:0000256" key="1">
    <source>
        <dbReference type="ARBA" id="ARBA00004651"/>
    </source>
</evidence>
<comment type="similarity">
    <text evidence="2">Belongs to the proton-activated chloride channel family.</text>
</comment>
<evidence type="ECO:0000256" key="7">
    <source>
        <dbReference type="ARBA" id="ARBA00022989"/>
    </source>
</evidence>
<keyword evidence="18" id="KW-1185">Reference proteome</keyword>
<evidence type="ECO:0000256" key="3">
    <source>
        <dbReference type="ARBA" id="ARBA00013993"/>
    </source>
</evidence>
<evidence type="ECO:0000256" key="13">
    <source>
        <dbReference type="ARBA" id="ARBA00024167"/>
    </source>
</evidence>
<dbReference type="GO" id="GO:0034707">
    <property type="term" value="C:chloride channel complex"/>
    <property type="evidence" value="ECO:0007669"/>
    <property type="project" value="UniProtKB-KW"/>
</dbReference>
<dbReference type="PANTHER" id="PTHR16087">
    <property type="entry name" value="TRANSMEMBRANE PROTEIN 206"/>
    <property type="match status" value="1"/>
</dbReference>
<evidence type="ECO:0000256" key="14">
    <source>
        <dbReference type="ARBA" id="ARBA00032817"/>
    </source>
</evidence>
<evidence type="ECO:0000256" key="8">
    <source>
        <dbReference type="ARBA" id="ARBA00023065"/>
    </source>
</evidence>
<feature type="compositionally biased region" description="Acidic residues" evidence="15">
    <location>
        <begin position="13"/>
        <end position="32"/>
    </location>
</feature>
<dbReference type="InterPro" id="IPR029366">
    <property type="entry name" value="TMEM206"/>
</dbReference>
<evidence type="ECO:0000256" key="4">
    <source>
        <dbReference type="ARBA" id="ARBA00022448"/>
    </source>
</evidence>
<evidence type="ECO:0000256" key="12">
    <source>
        <dbReference type="ARBA" id="ARBA00023303"/>
    </source>
</evidence>
<evidence type="ECO:0000256" key="11">
    <source>
        <dbReference type="ARBA" id="ARBA00023214"/>
    </source>
</evidence>
<reference evidence="17" key="2">
    <citation type="submission" date="2025-08" db="UniProtKB">
        <authorList>
            <consortium name="Ensembl"/>
        </authorList>
    </citation>
    <scope>IDENTIFICATION</scope>
</reference>
<comment type="catalytic activity">
    <reaction evidence="13">
        <text>chloride(in) = chloride(out)</text>
        <dbReference type="Rhea" id="RHEA:29823"/>
        <dbReference type="ChEBI" id="CHEBI:17996"/>
    </reaction>
</comment>
<dbReference type="GeneID" id="115035593"/>
<evidence type="ECO:0000256" key="6">
    <source>
        <dbReference type="ARBA" id="ARBA00022692"/>
    </source>
</evidence>
<dbReference type="FunCoup" id="A0A665WKB5">
    <property type="interactions" value="1199"/>
</dbReference>
<evidence type="ECO:0000256" key="16">
    <source>
        <dbReference type="SAM" id="Phobius"/>
    </source>
</evidence>
<dbReference type="OrthoDB" id="10069062at2759"/>
<keyword evidence="12" id="KW-0407">Ion channel</keyword>
<dbReference type="RefSeq" id="XP_029349346.1">
    <property type="nucleotide sequence ID" value="XM_029493486.1"/>
</dbReference>
<evidence type="ECO:0000313" key="18">
    <source>
        <dbReference type="Proteomes" id="UP000472264"/>
    </source>
</evidence>
<dbReference type="Proteomes" id="UP000472264">
    <property type="component" value="Chromosome 22"/>
</dbReference>
<dbReference type="GO" id="GO:0005886">
    <property type="term" value="C:plasma membrane"/>
    <property type="evidence" value="ECO:0007669"/>
    <property type="project" value="UniProtKB-SubCell"/>
</dbReference>
<dbReference type="PANTHER" id="PTHR16087:SF0">
    <property type="entry name" value="PROTON-ACTIVATED CHLORIDE CHANNEL"/>
    <property type="match status" value="1"/>
</dbReference>
<keyword evidence="4" id="KW-0813">Transport</keyword>
<evidence type="ECO:0000256" key="10">
    <source>
        <dbReference type="ARBA" id="ARBA00023173"/>
    </source>
</evidence>
<sequence length="345" mass="40146">MLRKETTRPYQEFNDDDEDEGKVTEEDLDGEEPSGSISPEDDLRENSPSRRFSKTCLKNVFTVVLIFIYLLLTAVAAFLAYQTISDFFDKLNHPVMSVTYKEVDFFPPPGIALYPGNAELLSCRHYYHDDIPPLVDPGKPQEVDCDIDDVTYFGPFTRQKEKRALVIRGPSDVRNKELIFMQFSQNETEEDFSAITYMLFAKFSDLTNSENKSDFMRDCERNYSMWTFSGGFRTWVKMSLVRTSGKSNESVEFRQESTVVKFNDKRPEPEQSNELFFVVFEWRDPFMQEIRLIVTANPWNSVAILCGVFMALFKAANFAKLTVQWIIKMRKRHLRNKARELNSIS</sequence>
<feature type="region of interest" description="Disordered" evidence="15">
    <location>
        <begin position="1"/>
        <end position="48"/>
    </location>
</feature>
<protein>
    <recommendedName>
        <fullName evidence="3">Proton-activated chloride channel</fullName>
    </recommendedName>
    <alternativeName>
        <fullName evidence="14">Transmembrane protein 206</fullName>
    </alternativeName>
</protein>
<evidence type="ECO:0000256" key="5">
    <source>
        <dbReference type="ARBA" id="ARBA00022475"/>
    </source>
</evidence>
<keyword evidence="6 16" id="KW-0812">Transmembrane</keyword>
<keyword evidence="7 16" id="KW-1133">Transmembrane helix</keyword>
<keyword evidence="11" id="KW-0868">Chloride</keyword>
<feature type="transmembrane region" description="Helical" evidence="16">
    <location>
        <begin position="60"/>
        <end position="81"/>
    </location>
</feature>
<evidence type="ECO:0000256" key="2">
    <source>
        <dbReference type="ARBA" id="ARBA00009151"/>
    </source>
</evidence>
<dbReference type="OMA" id="EFMRDCE"/>
<evidence type="ECO:0000256" key="15">
    <source>
        <dbReference type="SAM" id="MobiDB-lite"/>
    </source>
</evidence>
<reference evidence="17" key="3">
    <citation type="submission" date="2025-09" db="UniProtKB">
        <authorList>
            <consortium name="Ensembl"/>
        </authorList>
    </citation>
    <scope>IDENTIFICATION</scope>
</reference>
<reference evidence="17" key="1">
    <citation type="submission" date="2021-04" db="EMBL/GenBank/DDBJ databases">
        <authorList>
            <consortium name="Wellcome Sanger Institute Data Sharing"/>
        </authorList>
    </citation>
    <scope>NUCLEOTIDE SEQUENCE [LARGE SCALE GENOMIC DNA]</scope>
</reference>
<keyword evidence="5" id="KW-1003">Cell membrane</keyword>
<dbReference type="AlphaFoldDB" id="A0A665WKB5"/>
<dbReference type="InParanoid" id="A0A665WKB5"/>
<dbReference type="CTD" id="55248"/>
<keyword evidence="9 16" id="KW-0472">Membrane</keyword>
<dbReference type="Ensembl" id="ENSENLT00000045228.1">
    <property type="protein sequence ID" value="ENSENLP00000044125.1"/>
    <property type="gene ID" value="ENSENLG00000018802.1"/>
</dbReference>
<proteinExistence type="inferred from homology"/>